<proteinExistence type="inferred from homology"/>
<accession>A0A401JAV1</accession>
<evidence type="ECO:0000313" key="2">
    <source>
        <dbReference type="EMBL" id="GBL44773.1"/>
    </source>
</evidence>
<protein>
    <recommendedName>
        <fullName evidence="1">Ubiquinone biosynthesis accessory factor UbiK</fullName>
    </recommendedName>
</protein>
<comment type="pathway">
    <text evidence="1">Cofactor biosynthesis; ubiquinone biosynthesis.</text>
</comment>
<dbReference type="EMBL" id="BGOW01000003">
    <property type="protein sequence ID" value="GBL44773.1"/>
    <property type="molecule type" value="Genomic_DNA"/>
</dbReference>
<keyword evidence="1" id="KW-0831">Ubiquinone biosynthesis</keyword>
<comment type="subcellular location">
    <subcellularLocation>
        <location evidence="1">Cytoplasm</location>
    </subcellularLocation>
</comment>
<dbReference type="GO" id="GO:0005737">
    <property type="term" value="C:cytoplasm"/>
    <property type="evidence" value="ECO:0007669"/>
    <property type="project" value="UniProtKB-SubCell"/>
</dbReference>
<gene>
    <name evidence="1" type="primary">ubiK</name>
    <name evidence="2" type="ORF">SFMTTN_0574</name>
</gene>
<dbReference type="AlphaFoldDB" id="A0A401JAV1"/>
<dbReference type="Proteomes" id="UP000286806">
    <property type="component" value="Unassembled WGS sequence"/>
</dbReference>
<organism evidence="2 3">
    <name type="scientific">Sulfuriferula multivorans</name>
    <dbReference type="NCBI Taxonomy" id="1559896"/>
    <lineage>
        <taxon>Bacteria</taxon>
        <taxon>Pseudomonadati</taxon>
        <taxon>Pseudomonadota</taxon>
        <taxon>Betaproteobacteria</taxon>
        <taxon>Nitrosomonadales</taxon>
        <taxon>Sulfuricellaceae</taxon>
        <taxon>Sulfuriferula</taxon>
    </lineage>
</organism>
<comment type="function">
    <text evidence="1">Required for efficient ubiquinone (coenzyme Q) biosynthesis. UbiK is probably an accessory factor of Ubi enzymes and facilitates ubiquinone biosynthesis by acting as an assembly factor, a targeting factor, or both.</text>
</comment>
<comment type="similarity">
    <text evidence="1">Belongs to the UbiK family.</text>
</comment>
<reference evidence="2 3" key="1">
    <citation type="journal article" date="2019" name="Front. Microbiol.">
        <title>Genomes of Neutrophilic Sulfur-Oxidizing Chemolithoautotrophs Representing 9 Proteobacterial Species From 8 Genera.</title>
        <authorList>
            <person name="Watanabe T."/>
            <person name="Kojima H."/>
            <person name="Umezawa K."/>
            <person name="Hori C."/>
            <person name="Takasuka T.E."/>
            <person name="Kato Y."/>
            <person name="Fukui M."/>
        </authorList>
    </citation>
    <scope>NUCLEOTIDE SEQUENCE [LARGE SCALE GENOMIC DNA]</scope>
    <source>
        <strain evidence="2 3">TTN</strain>
    </source>
</reference>
<keyword evidence="1" id="KW-0963">Cytoplasm</keyword>
<keyword evidence="3" id="KW-1185">Reference proteome</keyword>
<evidence type="ECO:0000256" key="1">
    <source>
        <dbReference type="HAMAP-Rule" id="MF_02216"/>
    </source>
</evidence>
<dbReference type="InterPro" id="IPR007475">
    <property type="entry name" value="UbiK"/>
</dbReference>
<comment type="caution">
    <text evidence="2">The sequence shown here is derived from an EMBL/GenBank/DDBJ whole genome shotgun (WGS) entry which is preliminary data.</text>
</comment>
<dbReference type="PANTHER" id="PTHR38040">
    <property type="entry name" value="UBIQUINONE BIOSYNTHESIS ACCESSORY FACTOR UBIK"/>
    <property type="match status" value="1"/>
</dbReference>
<dbReference type="HAMAP" id="MF_02216">
    <property type="entry name" value="UbiK"/>
    <property type="match status" value="1"/>
</dbReference>
<evidence type="ECO:0000313" key="3">
    <source>
        <dbReference type="Proteomes" id="UP000286806"/>
    </source>
</evidence>
<sequence>MLPNQKLLDEIGGKISQAISNSPARDIEKNIRAMMQSALQKLDLVTREEFDVQQEVLLRTREKLTELETRLAQLEALAPAPDHPQQLEP</sequence>
<name>A0A401JAV1_9PROT</name>
<dbReference type="GO" id="GO:0006744">
    <property type="term" value="P:ubiquinone biosynthetic process"/>
    <property type="evidence" value="ECO:0007669"/>
    <property type="project" value="UniProtKB-UniRule"/>
</dbReference>
<dbReference type="UniPathway" id="UPA00232"/>
<dbReference type="RefSeq" id="WP_189836256.1">
    <property type="nucleotide sequence ID" value="NZ_BGOW01000003.1"/>
</dbReference>
<dbReference type="Pfam" id="PF04380">
    <property type="entry name" value="BMFP"/>
    <property type="match status" value="1"/>
</dbReference>
<dbReference type="PANTHER" id="PTHR38040:SF1">
    <property type="entry name" value="UBIQUINONE BIOSYNTHESIS ACCESSORY FACTOR UBIK"/>
    <property type="match status" value="1"/>
</dbReference>